<protein>
    <submittedName>
        <fullName evidence="1">Uncharacterized protein</fullName>
    </submittedName>
</protein>
<reference evidence="1" key="1">
    <citation type="submission" date="2018-02" db="EMBL/GenBank/DDBJ databases">
        <title>Rhizophora mucronata_Transcriptome.</title>
        <authorList>
            <person name="Meera S.P."/>
            <person name="Sreeshan A."/>
            <person name="Augustine A."/>
        </authorList>
    </citation>
    <scope>NUCLEOTIDE SEQUENCE</scope>
    <source>
        <tissue evidence="1">Leaf</tissue>
    </source>
</reference>
<dbReference type="AlphaFoldDB" id="A0A2P2QFM2"/>
<sequence>MEIFLKNKRSSGILCGKQKDHSSYADFIRSQAWQ</sequence>
<proteinExistence type="predicted"/>
<organism evidence="1">
    <name type="scientific">Rhizophora mucronata</name>
    <name type="common">Asiatic mangrove</name>
    <dbReference type="NCBI Taxonomy" id="61149"/>
    <lineage>
        <taxon>Eukaryota</taxon>
        <taxon>Viridiplantae</taxon>
        <taxon>Streptophyta</taxon>
        <taxon>Embryophyta</taxon>
        <taxon>Tracheophyta</taxon>
        <taxon>Spermatophyta</taxon>
        <taxon>Magnoliopsida</taxon>
        <taxon>eudicotyledons</taxon>
        <taxon>Gunneridae</taxon>
        <taxon>Pentapetalae</taxon>
        <taxon>rosids</taxon>
        <taxon>fabids</taxon>
        <taxon>Malpighiales</taxon>
        <taxon>Rhizophoraceae</taxon>
        <taxon>Rhizophora</taxon>
    </lineage>
</organism>
<dbReference type="EMBL" id="GGEC01085356">
    <property type="protein sequence ID" value="MBX65840.1"/>
    <property type="molecule type" value="Transcribed_RNA"/>
</dbReference>
<accession>A0A2P2QFM2</accession>
<name>A0A2P2QFM2_RHIMU</name>
<evidence type="ECO:0000313" key="1">
    <source>
        <dbReference type="EMBL" id="MBX65840.1"/>
    </source>
</evidence>